<keyword evidence="4" id="KW-0961">Cell wall biogenesis/degradation</keyword>
<evidence type="ECO:0000256" key="1">
    <source>
        <dbReference type="ARBA" id="ARBA00001420"/>
    </source>
</evidence>
<dbReference type="Proteomes" id="UP000216947">
    <property type="component" value="Unassembled WGS sequence"/>
</dbReference>
<dbReference type="SUPFAM" id="SSF50685">
    <property type="entry name" value="Barwin-like endoglucanases"/>
    <property type="match status" value="1"/>
</dbReference>
<evidence type="ECO:0000256" key="4">
    <source>
        <dbReference type="ARBA" id="ARBA00023316"/>
    </source>
</evidence>
<dbReference type="Pfam" id="PF06725">
    <property type="entry name" value="3D"/>
    <property type="match status" value="1"/>
</dbReference>
<dbReference type="GO" id="GO:0019867">
    <property type="term" value="C:outer membrane"/>
    <property type="evidence" value="ECO:0007669"/>
    <property type="project" value="InterPro"/>
</dbReference>
<dbReference type="CDD" id="cd14485">
    <property type="entry name" value="mltA_like_LT_A"/>
    <property type="match status" value="1"/>
</dbReference>
<evidence type="ECO:0000259" key="7">
    <source>
        <dbReference type="SMART" id="SM00925"/>
    </source>
</evidence>
<dbReference type="InterPro" id="IPR005300">
    <property type="entry name" value="MltA_B"/>
</dbReference>
<keyword evidence="6" id="KW-0732">Signal</keyword>
<protein>
    <recommendedName>
        <fullName evidence="2">peptidoglycan lytic exotransglycosylase</fullName>
        <ecNumber evidence="2">4.2.2.n1</ecNumber>
    </recommendedName>
    <alternativeName>
        <fullName evidence="5">Murein hydrolase A</fullName>
    </alternativeName>
</protein>
<dbReference type="GO" id="GO:0009254">
    <property type="term" value="P:peptidoglycan turnover"/>
    <property type="evidence" value="ECO:0007669"/>
    <property type="project" value="InterPro"/>
</dbReference>
<dbReference type="GO" id="GO:0071555">
    <property type="term" value="P:cell wall organization"/>
    <property type="evidence" value="ECO:0007669"/>
    <property type="project" value="UniProtKB-KW"/>
</dbReference>
<reference evidence="9" key="1">
    <citation type="submission" date="2017-05" db="EMBL/GenBank/DDBJ databases">
        <title>Complete and WGS of Bordetella genogroups.</title>
        <authorList>
            <person name="Spilker T."/>
            <person name="Lipuma J."/>
        </authorList>
    </citation>
    <scope>NUCLEOTIDE SEQUENCE [LARGE SCALE GENOMIC DNA]</scope>
    <source>
        <strain evidence="9">AU18089</strain>
    </source>
</reference>
<dbReference type="Pfam" id="PF03562">
    <property type="entry name" value="MltA"/>
    <property type="match status" value="1"/>
</dbReference>
<name>A0A261RQ86_9BORD</name>
<evidence type="ECO:0000256" key="6">
    <source>
        <dbReference type="SAM" id="SignalP"/>
    </source>
</evidence>
<dbReference type="GO" id="GO:0004553">
    <property type="term" value="F:hydrolase activity, hydrolyzing O-glycosyl compounds"/>
    <property type="evidence" value="ECO:0007669"/>
    <property type="project" value="InterPro"/>
</dbReference>
<dbReference type="PIRSF" id="PIRSF019422">
    <property type="entry name" value="MltA"/>
    <property type="match status" value="1"/>
</dbReference>
<organism evidence="8 9">
    <name type="scientific">Bordetella genomosp. 7</name>
    <dbReference type="NCBI Taxonomy" id="1416805"/>
    <lineage>
        <taxon>Bacteria</taxon>
        <taxon>Pseudomonadati</taxon>
        <taxon>Pseudomonadota</taxon>
        <taxon>Betaproteobacteria</taxon>
        <taxon>Burkholderiales</taxon>
        <taxon>Alcaligenaceae</taxon>
        <taxon>Bordetella</taxon>
    </lineage>
</organism>
<dbReference type="InterPro" id="IPR026044">
    <property type="entry name" value="MltA"/>
</dbReference>
<feature type="domain" description="Lytic transglycosylase MltA" evidence="7">
    <location>
        <begin position="165"/>
        <end position="324"/>
    </location>
</feature>
<evidence type="ECO:0000256" key="3">
    <source>
        <dbReference type="ARBA" id="ARBA00023239"/>
    </source>
</evidence>
<dbReference type="EC" id="4.2.2.n1" evidence="2"/>
<dbReference type="EMBL" id="NEVK01000001">
    <property type="protein sequence ID" value="OZI27228.1"/>
    <property type="molecule type" value="Genomic_DNA"/>
</dbReference>
<evidence type="ECO:0000256" key="2">
    <source>
        <dbReference type="ARBA" id="ARBA00012587"/>
    </source>
</evidence>
<dbReference type="PROSITE" id="PS51257">
    <property type="entry name" value="PROKAR_LIPOPROTEIN"/>
    <property type="match status" value="1"/>
</dbReference>
<dbReference type="GO" id="GO:0008933">
    <property type="term" value="F:peptidoglycan lytic transglycosylase activity"/>
    <property type="evidence" value="ECO:0007669"/>
    <property type="project" value="TreeGrafter"/>
</dbReference>
<comment type="caution">
    <text evidence="8">The sequence shown here is derived from an EMBL/GenBank/DDBJ whole genome shotgun (WGS) entry which is preliminary data.</text>
</comment>
<dbReference type="CDD" id="cd14668">
    <property type="entry name" value="mlta_B"/>
    <property type="match status" value="1"/>
</dbReference>
<dbReference type="Gene3D" id="2.40.40.10">
    <property type="entry name" value="RlpA-like domain"/>
    <property type="match status" value="1"/>
</dbReference>
<dbReference type="Gene3D" id="2.40.240.50">
    <property type="entry name" value="Barwin-like endoglucanases"/>
    <property type="match status" value="1"/>
</dbReference>
<evidence type="ECO:0000313" key="9">
    <source>
        <dbReference type="Proteomes" id="UP000216947"/>
    </source>
</evidence>
<accession>A0A261RQ86</accession>
<evidence type="ECO:0000313" key="8">
    <source>
        <dbReference type="EMBL" id="OZI27228.1"/>
    </source>
</evidence>
<gene>
    <name evidence="8" type="ORF">CAL19_00360</name>
</gene>
<dbReference type="RefSeq" id="WP_026639823.1">
    <property type="nucleotide sequence ID" value="NZ_NEVI01000001.1"/>
</dbReference>
<dbReference type="PANTHER" id="PTHR30124">
    <property type="entry name" value="MEMBRANE-BOUND LYTIC MUREIN TRANSGLYCOSYLASE A"/>
    <property type="match status" value="1"/>
</dbReference>
<dbReference type="OrthoDB" id="9783686at2"/>
<keyword evidence="3" id="KW-0456">Lyase</keyword>
<dbReference type="InterPro" id="IPR036908">
    <property type="entry name" value="RlpA-like_sf"/>
</dbReference>
<dbReference type="AlphaFoldDB" id="A0A261RQ86"/>
<sequence>MKRLLSLLCMPPLLAACSLTQVPPEPGQQAPAASPGAPSVTGPLVVPPLSALPDTPARALGGRFQRANWADLPGWSADDLSQLWPLFIRNCKGLMRPTSGNLAAPARAAPRVWQPVCAAAADLGQDPLDAATVREFVQTHLQPWRLSGADGRPAANTVTGYYEPLVRGSRRQGGVYQWPLYAVPDDLLTIDLGAVYPELAGKRVRGKLVGKRVVPYDTRAAIESSNRKPPAIVWVDDPVDNFFLQVQGSGRVLLTDGPDAGTTIRVAYADHNGQPYASIGRWLIDKGELGADQASMQNIRAWAQRNPQRVREMLNANPAVVFFREEAVTDPELGPKGAYGIPLAPRRSIAVDAGFVPLGAPVYLATTWPASDRPLRRLVFAQDTGAAIRGAARADFYWGYGDEAGALAGRMKQRGQMWVLWPRQAGEPSAR</sequence>
<proteinExistence type="predicted"/>
<evidence type="ECO:0000256" key="5">
    <source>
        <dbReference type="ARBA" id="ARBA00030918"/>
    </source>
</evidence>
<comment type="catalytic activity">
    <reaction evidence="1">
        <text>Exolytic cleavage of the (1-&gt;4)-beta-glycosidic linkage between N-acetylmuramic acid (MurNAc) and N-acetylglucosamine (GlcNAc) residues in peptidoglycan, from either the reducing or the non-reducing ends of the peptidoglycan chains, with concomitant formation of a 1,6-anhydrobond in the MurNAc residue.</text>
        <dbReference type="EC" id="4.2.2.n1"/>
    </reaction>
</comment>
<feature type="signal peptide" evidence="6">
    <location>
        <begin position="1"/>
        <end position="15"/>
    </location>
</feature>
<dbReference type="InterPro" id="IPR010611">
    <property type="entry name" value="3D_dom"/>
</dbReference>
<keyword evidence="9" id="KW-1185">Reference proteome</keyword>
<dbReference type="PANTHER" id="PTHR30124:SF0">
    <property type="entry name" value="MEMBRANE-BOUND LYTIC MUREIN TRANSGLYCOSYLASE A"/>
    <property type="match status" value="1"/>
</dbReference>
<feature type="chain" id="PRO_5012876198" description="peptidoglycan lytic exotransglycosylase" evidence="6">
    <location>
        <begin position="16"/>
        <end position="431"/>
    </location>
</feature>
<dbReference type="SMART" id="SM00925">
    <property type="entry name" value="MltA"/>
    <property type="match status" value="1"/>
</dbReference>
<dbReference type="GO" id="GO:0009253">
    <property type="term" value="P:peptidoglycan catabolic process"/>
    <property type="evidence" value="ECO:0007669"/>
    <property type="project" value="TreeGrafter"/>
</dbReference>